<evidence type="ECO:0000313" key="4">
    <source>
        <dbReference type="EMBL" id="MEF7616732.1"/>
    </source>
</evidence>
<proteinExistence type="predicted"/>
<dbReference type="GO" id="GO:0003700">
    <property type="term" value="F:DNA-binding transcription factor activity"/>
    <property type="evidence" value="ECO:0007669"/>
    <property type="project" value="InterPro"/>
</dbReference>
<evidence type="ECO:0000259" key="3">
    <source>
        <dbReference type="PROSITE" id="PS01124"/>
    </source>
</evidence>
<evidence type="ECO:0000256" key="2">
    <source>
        <dbReference type="ARBA" id="ARBA00023163"/>
    </source>
</evidence>
<reference evidence="4 5" key="1">
    <citation type="submission" date="2024-02" db="EMBL/GenBank/DDBJ databases">
        <title>Genome sequence of Aquincola sp. MAHUQ-54.</title>
        <authorList>
            <person name="Huq M.A."/>
        </authorList>
    </citation>
    <scope>NUCLEOTIDE SEQUENCE [LARGE SCALE GENOMIC DNA]</scope>
    <source>
        <strain evidence="4 5">MAHUQ-54</strain>
    </source>
</reference>
<dbReference type="SUPFAM" id="SSF46689">
    <property type="entry name" value="Homeodomain-like"/>
    <property type="match status" value="2"/>
</dbReference>
<dbReference type="PANTHER" id="PTHR43436:SF2">
    <property type="entry name" value="ARAC_XYLS FAMILY TRANSCRIPTIONAL REGULATOR"/>
    <property type="match status" value="1"/>
</dbReference>
<dbReference type="PROSITE" id="PS01124">
    <property type="entry name" value="HTH_ARAC_FAMILY_2"/>
    <property type="match status" value="1"/>
</dbReference>
<dbReference type="SMART" id="SM00342">
    <property type="entry name" value="HTH_ARAC"/>
    <property type="match status" value="1"/>
</dbReference>
<keyword evidence="5" id="KW-1185">Reference proteome</keyword>
<dbReference type="EMBL" id="JAZIBG010000048">
    <property type="protein sequence ID" value="MEF7616732.1"/>
    <property type="molecule type" value="Genomic_DNA"/>
</dbReference>
<gene>
    <name evidence="4" type="ORF">V4F39_22650</name>
</gene>
<dbReference type="Gene3D" id="1.10.10.60">
    <property type="entry name" value="Homeodomain-like"/>
    <property type="match status" value="2"/>
</dbReference>
<dbReference type="GO" id="GO:0043565">
    <property type="term" value="F:sequence-specific DNA binding"/>
    <property type="evidence" value="ECO:0007669"/>
    <property type="project" value="InterPro"/>
</dbReference>
<protein>
    <submittedName>
        <fullName evidence="4">AraC family transcriptional regulator</fullName>
    </submittedName>
</protein>
<organism evidence="4 5">
    <name type="scientific">Aquincola agrisoli</name>
    <dbReference type="NCBI Taxonomy" id="3119538"/>
    <lineage>
        <taxon>Bacteria</taxon>
        <taxon>Pseudomonadati</taxon>
        <taxon>Pseudomonadota</taxon>
        <taxon>Betaproteobacteria</taxon>
        <taxon>Burkholderiales</taxon>
        <taxon>Sphaerotilaceae</taxon>
        <taxon>Aquincola</taxon>
    </lineage>
</organism>
<evidence type="ECO:0000313" key="5">
    <source>
        <dbReference type="Proteomes" id="UP001336250"/>
    </source>
</evidence>
<dbReference type="Pfam" id="PF06719">
    <property type="entry name" value="AraC_N"/>
    <property type="match status" value="1"/>
</dbReference>
<dbReference type="Pfam" id="PF12833">
    <property type="entry name" value="HTH_18"/>
    <property type="match status" value="1"/>
</dbReference>
<name>A0AAW9QIR8_9BURK</name>
<keyword evidence="1" id="KW-0805">Transcription regulation</keyword>
<dbReference type="InterPro" id="IPR018060">
    <property type="entry name" value="HTH_AraC"/>
</dbReference>
<keyword evidence="2" id="KW-0804">Transcription</keyword>
<accession>A0AAW9QIR8</accession>
<dbReference type="RefSeq" id="WP_332292298.1">
    <property type="nucleotide sequence ID" value="NZ_JAZIBG010000048.1"/>
</dbReference>
<comment type="caution">
    <text evidence="4">The sequence shown here is derived from an EMBL/GenBank/DDBJ whole genome shotgun (WGS) entry which is preliminary data.</text>
</comment>
<dbReference type="InterPro" id="IPR009594">
    <property type="entry name" value="Tscrpt_reg_HTH_AraC_N"/>
</dbReference>
<evidence type="ECO:0000256" key="1">
    <source>
        <dbReference type="ARBA" id="ARBA00023015"/>
    </source>
</evidence>
<sequence length="324" mass="35437">MPDPACDPSTANLLDTRVQSRTVELLRRLAPVEGYTLSPVPEVRYLRSDRPLMRTPVLYEPGIVIVCSGRKRGYFGNEVLRYDTQHYLVVSVALPFSMETDASPAQPLLALYVRLNFRVVADLLMEIDEAAAHLPVAAPKGMVSSTLEPMLQATVLRFLEAMASPVDAAVLGASLLRELYFRALLGSQGGSMRAALAAQGQFGKIARAIRRIHAEYTAPLKVAALAETAGMSSASFHAHFKQVTQVSPLQYLKSTRLHQARLLLVRQAITAAQAGAQVGYESPSQFSREFKRFFGRSPLREADRLRAAFALPAAAEGDPYVSSH</sequence>
<dbReference type="InterPro" id="IPR009057">
    <property type="entry name" value="Homeodomain-like_sf"/>
</dbReference>
<dbReference type="AlphaFoldDB" id="A0AAW9QIR8"/>
<feature type="domain" description="HTH araC/xylS-type" evidence="3">
    <location>
        <begin position="206"/>
        <end position="304"/>
    </location>
</feature>
<dbReference type="PANTHER" id="PTHR43436">
    <property type="entry name" value="ARAC-FAMILY TRANSCRIPTIONAL REGULATOR"/>
    <property type="match status" value="1"/>
</dbReference>
<dbReference type="Proteomes" id="UP001336250">
    <property type="component" value="Unassembled WGS sequence"/>
</dbReference>